<organism evidence="1 2">
    <name type="scientific">Novosphingobium sediminicola</name>
    <dbReference type="NCBI Taxonomy" id="563162"/>
    <lineage>
        <taxon>Bacteria</taxon>
        <taxon>Pseudomonadati</taxon>
        <taxon>Pseudomonadota</taxon>
        <taxon>Alphaproteobacteria</taxon>
        <taxon>Sphingomonadales</taxon>
        <taxon>Sphingomonadaceae</taxon>
        <taxon>Novosphingobium</taxon>
    </lineage>
</organism>
<dbReference type="EMBL" id="JACIDX010000010">
    <property type="protein sequence ID" value="MBB3955859.1"/>
    <property type="molecule type" value="Genomic_DNA"/>
</dbReference>
<dbReference type="Proteomes" id="UP000548867">
    <property type="component" value="Unassembled WGS sequence"/>
</dbReference>
<comment type="caution">
    <text evidence="1">The sequence shown here is derived from an EMBL/GenBank/DDBJ whole genome shotgun (WGS) entry which is preliminary data.</text>
</comment>
<name>A0A7W6CG18_9SPHN</name>
<reference evidence="1 2" key="1">
    <citation type="submission" date="2020-08" db="EMBL/GenBank/DDBJ databases">
        <title>Genomic Encyclopedia of Type Strains, Phase IV (KMG-IV): sequencing the most valuable type-strain genomes for metagenomic binning, comparative biology and taxonomic classification.</title>
        <authorList>
            <person name="Goeker M."/>
        </authorList>
    </citation>
    <scope>NUCLEOTIDE SEQUENCE [LARGE SCALE GENOMIC DNA]</scope>
    <source>
        <strain evidence="1 2">DSM 27057</strain>
    </source>
</reference>
<evidence type="ECO:0000313" key="2">
    <source>
        <dbReference type="Proteomes" id="UP000548867"/>
    </source>
</evidence>
<dbReference type="AlphaFoldDB" id="A0A7W6CG18"/>
<accession>A0A7W6CG18</accession>
<evidence type="ECO:0000313" key="1">
    <source>
        <dbReference type="EMBL" id="MBB3955859.1"/>
    </source>
</evidence>
<sequence length="142" mass="16022">MAAAKEWFGARLGEMMVAPGDSQTWLEKAVHSSLSNPELMHEWVMDLVNDTPIHRNFPRWDDLVELASRSPQVVRHEDGKGGPSAALPQDAEIWATMLLASVVMAPRVFRVAVRPDQEVELVSRHYAQLLRRMLQSTPRAAR</sequence>
<evidence type="ECO:0008006" key="3">
    <source>
        <dbReference type="Google" id="ProtNLM"/>
    </source>
</evidence>
<proteinExistence type="predicted"/>
<keyword evidence="2" id="KW-1185">Reference proteome</keyword>
<gene>
    <name evidence="1" type="ORF">GGR38_002815</name>
</gene>
<protein>
    <recommendedName>
        <fullName evidence="3">Tetracyclin repressor-like C-terminal domain-containing protein</fullName>
    </recommendedName>
</protein>